<dbReference type="RefSeq" id="WP_066087498.1">
    <property type="nucleotide sequence ID" value="NZ_CP017476.1"/>
</dbReference>
<dbReference type="KEGG" id="hyl:LPB072_16445"/>
<feature type="domain" description="Class II aldolase/adducin N-terminal" evidence="3">
    <location>
        <begin position="9"/>
        <end position="190"/>
    </location>
</feature>
<dbReference type="EMBL" id="CP017476">
    <property type="protein sequence ID" value="AOW14192.1"/>
    <property type="molecule type" value="Genomic_DNA"/>
</dbReference>
<keyword evidence="2" id="KW-0456">Lyase</keyword>
<dbReference type="InterPro" id="IPR036409">
    <property type="entry name" value="Aldolase_II/adducin_N_sf"/>
</dbReference>
<protein>
    <submittedName>
        <fullName evidence="4">Aldolase</fullName>
    </submittedName>
</protein>
<accession>A0A162W129</accession>
<dbReference type="Proteomes" id="UP000185680">
    <property type="component" value="Chromosome"/>
</dbReference>
<proteinExistence type="predicted"/>
<dbReference type="GO" id="GO:0046872">
    <property type="term" value="F:metal ion binding"/>
    <property type="evidence" value="ECO:0007669"/>
    <property type="project" value="UniProtKB-KW"/>
</dbReference>
<keyword evidence="6" id="KW-1185">Reference proteome</keyword>
<dbReference type="PANTHER" id="PTHR22789">
    <property type="entry name" value="FUCULOSE PHOSPHATE ALDOLASE"/>
    <property type="match status" value="1"/>
</dbReference>
<dbReference type="GO" id="GO:0019323">
    <property type="term" value="P:pentose catabolic process"/>
    <property type="evidence" value="ECO:0007669"/>
    <property type="project" value="TreeGrafter"/>
</dbReference>
<dbReference type="GO" id="GO:0005829">
    <property type="term" value="C:cytosol"/>
    <property type="evidence" value="ECO:0007669"/>
    <property type="project" value="TreeGrafter"/>
</dbReference>
<keyword evidence="1" id="KW-0479">Metal-binding</keyword>
<dbReference type="Gene3D" id="3.40.225.10">
    <property type="entry name" value="Class II aldolase/adducin N-terminal domain"/>
    <property type="match status" value="1"/>
</dbReference>
<dbReference type="InterPro" id="IPR050197">
    <property type="entry name" value="Aldolase_class_II_sugar_metab"/>
</dbReference>
<organism evidence="4 7">
    <name type="scientific">Hydrogenophaga crassostreae</name>
    <dbReference type="NCBI Taxonomy" id="1763535"/>
    <lineage>
        <taxon>Bacteria</taxon>
        <taxon>Pseudomonadati</taxon>
        <taxon>Pseudomonadota</taxon>
        <taxon>Betaproteobacteria</taxon>
        <taxon>Burkholderiales</taxon>
        <taxon>Comamonadaceae</taxon>
        <taxon>Hydrogenophaga</taxon>
    </lineage>
</organism>
<dbReference type="PANTHER" id="PTHR22789:SF0">
    <property type="entry name" value="3-OXO-TETRONATE 4-PHOSPHATE DECARBOXYLASE-RELATED"/>
    <property type="match status" value="1"/>
</dbReference>
<reference evidence="4 7" key="2">
    <citation type="submission" date="2016-10" db="EMBL/GenBank/DDBJ databases">
        <title>Hydorgenophaga sp. LPB0072 isolated from gastropod.</title>
        <authorList>
            <person name="Kim E."/>
            <person name="Yi H."/>
        </authorList>
    </citation>
    <scope>NUCLEOTIDE SEQUENCE [LARGE SCALE GENOMIC DNA]</scope>
    <source>
        <strain evidence="4 7">LPB0072</strain>
    </source>
</reference>
<evidence type="ECO:0000313" key="4">
    <source>
        <dbReference type="EMBL" id="AOW14192.1"/>
    </source>
</evidence>
<evidence type="ECO:0000313" key="6">
    <source>
        <dbReference type="Proteomes" id="UP000185657"/>
    </source>
</evidence>
<reference evidence="5 6" key="1">
    <citation type="submission" date="2016-02" db="EMBL/GenBank/DDBJ databases">
        <title>Draft genome sequence of Hydrogenophaga sp. LPB0072.</title>
        <authorList>
            <person name="Shin S.-K."/>
            <person name="Yi H."/>
        </authorList>
    </citation>
    <scope>NUCLEOTIDE SEQUENCE [LARGE SCALE GENOMIC DNA]</scope>
    <source>
        <strain evidence="5 6">LPB0072</strain>
    </source>
</reference>
<gene>
    <name evidence="4" type="ORF">LPB072_16445</name>
    <name evidence="5" type="ORF">LPB72_06270</name>
</gene>
<evidence type="ECO:0000256" key="2">
    <source>
        <dbReference type="ARBA" id="ARBA00023239"/>
    </source>
</evidence>
<dbReference type="Proteomes" id="UP000185657">
    <property type="component" value="Unassembled WGS sequence"/>
</dbReference>
<sequence>MSDETRLREAICETGRSLHARGYVHSSAGNISARLDDGFLITPTDACLGQLDPAGLAHVGAHGQQSSGLPASKTLQLHRAIYESNEAARCVLHTHSTHLVALTLRGVWHPDCVLPPLTPYMVMKVGEIPLIPYHLPGAPAVARLIQQKMQTQTGIRGVLIERLGPMVWSATPQGASNVLEEFEETARLWLMSAGSTAPLTTEQVRALCDRFGVEWNRMSAKD</sequence>
<name>A0A162W129_9BURK</name>
<dbReference type="STRING" id="1763535.LPB072_16445"/>
<evidence type="ECO:0000313" key="5">
    <source>
        <dbReference type="EMBL" id="OAD42878.1"/>
    </source>
</evidence>
<dbReference type="OrthoDB" id="5500703at2"/>
<dbReference type="GO" id="GO:0016832">
    <property type="term" value="F:aldehyde-lyase activity"/>
    <property type="evidence" value="ECO:0007669"/>
    <property type="project" value="TreeGrafter"/>
</dbReference>
<evidence type="ECO:0000259" key="3">
    <source>
        <dbReference type="SMART" id="SM01007"/>
    </source>
</evidence>
<dbReference type="SMART" id="SM01007">
    <property type="entry name" value="Aldolase_II"/>
    <property type="match status" value="1"/>
</dbReference>
<dbReference type="SUPFAM" id="SSF53639">
    <property type="entry name" value="AraD/HMP-PK domain-like"/>
    <property type="match status" value="1"/>
</dbReference>
<dbReference type="EMBL" id="LVWD01000006">
    <property type="protein sequence ID" value="OAD42878.1"/>
    <property type="molecule type" value="Genomic_DNA"/>
</dbReference>
<dbReference type="Pfam" id="PF00596">
    <property type="entry name" value="Aldolase_II"/>
    <property type="match status" value="1"/>
</dbReference>
<dbReference type="NCBIfam" id="NF006000">
    <property type="entry name" value="PRK08130.1"/>
    <property type="match status" value="1"/>
</dbReference>
<evidence type="ECO:0000313" key="7">
    <source>
        <dbReference type="Proteomes" id="UP000185680"/>
    </source>
</evidence>
<dbReference type="AlphaFoldDB" id="A0A162W129"/>
<dbReference type="InterPro" id="IPR001303">
    <property type="entry name" value="Aldolase_II/adducin_N"/>
</dbReference>
<evidence type="ECO:0000256" key="1">
    <source>
        <dbReference type="ARBA" id="ARBA00022723"/>
    </source>
</evidence>